<feature type="transmembrane region" description="Helical" evidence="1">
    <location>
        <begin position="154"/>
        <end position="175"/>
    </location>
</feature>
<feature type="transmembrane region" description="Helical" evidence="1">
    <location>
        <begin position="214"/>
        <end position="238"/>
    </location>
</feature>
<reference evidence="2 3" key="1">
    <citation type="submission" date="2018-03" db="EMBL/GenBank/DDBJ databases">
        <title>Genomic Encyclopedia of Archaeal and Bacterial Type Strains, Phase II (KMG-II): from individual species to whole genera.</title>
        <authorList>
            <person name="Goeker M."/>
        </authorList>
    </citation>
    <scope>NUCLEOTIDE SEQUENCE [LARGE SCALE GENOMIC DNA]</scope>
    <source>
        <strain evidence="2 3">DSM 100214</strain>
    </source>
</reference>
<comment type="caution">
    <text evidence="2">The sequence shown here is derived from an EMBL/GenBank/DDBJ whole genome shotgun (WGS) entry which is preliminary data.</text>
</comment>
<dbReference type="EMBL" id="QICL01000003">
    <property type="protein sequence ID" value="PXV67427.1"/>
    <property type="molecule type" value="Genomic_DNA"/>
</dbReference>
<keyword evidence="3" id="KW-1185">Reference proteome</keyword>
<protein>
    <submittedName>
        <fullName evidence="2">Uncharacterized protein DUF3667</fullName>
    </submittedName>
</protein>
<dbReference type="AlphaFoldDB" id="A0A2V3PU45"/>
<keyword evidence="1" id="KW-0812">Transmembrane</keyword>
<keyword evidence="1" id="KW-0472">Membrane</keyword>
<dbReference type="OrthoDB" id="1315649at2"/>
<proteinExistence type="predicted"/>
<organism evidence="2 3">
    <name type="scientific">Dysgonomonas alginatilytica</name>
    <dbReference type="NCBI Taxonomy" id="1605892"/>
    <lineage>
        <taxon>Bacteria</taxon>
        <taxon>Pseudomonadati</taxon>
        <taxon>Bacteroidota</taxon>
        <taxon>Bacteroidia</taxon>
        <taxon>Bacteroidales</taxon>
        <taxon>Dysgonomonadaceae</taxon>
        <taxon>Dysgonomonas</taxon>
    </lineage>
</organism>
<dbReference type="InterPro" id="IPR022134">
    <property type="entry name" value="DUF3667"/>
</dbReference>
<feature type="transmembrane region" description="Helical" evidence="1">
    <location>
        <begin position="82"/>
        <end position="102"/>
    </location>
</feature>
<dbReference type="RefSeq" id="WP_110309583.1">
    <property type="nucleotide sequence ID" value="NZ_QICL01000003.1"/>
</dbReference>
<accession>A0A2V3PU45</accession>
<keyword evidence="1" id="KW-1133">Transmembrane helix</keyword>
<dbReference type="Pfam" id="PF12412">
    <property type="entry name" value="DUF3667"/>
    <property type="match status" value="1"/>
</dbReference>
<sequence>MIVKEAYCKNCNTQVTDNYCARCGQPSKTSRIDRHYLLHEIQHSILHVDKGILYTIKELLVRPGYTIERYLDGKRIEHFKPFAFVLMVAAIYSFLVHFFQAYPGETIEVDQTKGLFNSIYSHYSLFLLISIPLFALSSFLVFRKKGYNYIEHLIINSYIVGIRIFISIISYPIYYMFPSVSIFWIINILSICYNIWVLTQLFKTKNWVLTSMKALFSILSVMIFGTFIATVILILFFLK</sequence>
<evidence type="ECO:0000256" key="1">
    <source>
        <dbReference type="SAM" id="Phobius"/>
    </source>
</evidence>
<gene>
    <name evidence="2" type="ORF">CLV62_103100</name>
</gene>
<feature type="transmembrane region" description="Helical" evidence="1">
    <location>
        <begin position="122"/>
        <end position="142"/>
    </location>
</feature>
<dbReference type="Proteomes" id="UP000247973">
    <property type="component" value="Unassembled WGS sequence"/>
</dbReference>
<evidence type="ECO:0000313" key="2">
    <source>
        <dbReference type="EMBL" id="PXV67427.1"/>
    </source>
</evidence>
<name>A0A2V3PU45_9BACT</name>
<feature type="transmembrane region" description="Helical" evidence="1">
    <location>
        <begin position="181"/>
        <end position="202"/>
    </location>
</feature>
<evidence type="ECO:0000313" key="3">
    <source>
        <dbReference type="Proteomes" id="UP000247973"/>
    </source>
</evidence>